<dbReference type="InterPro" id="IPR036412">
    <property type="entry name" value="HAD-like_sf"/>
</dbReference>
<dbReference type="RefSeq" id="WP_311623582.1">
    <property type="nucleotide sequence ID" value="NZ_JAVRFE010000012.1"/>
</dbReference>
<dbReference type="EMBL" id="JAVRFE010000012">
    <property type="protein sequence ID" value="MDT0456364.1"/>
    <property type="molecule type" value="Genomic_DNA"/>
</dbReference>
<gene>
    <name evidence="1" type="ORF">RM550_11505</name>
</gene>
<proteinExistence type="predicted"/>
<accession>A0ABU2T6W6</accession>
<comment type="caution">
    <text evidence="1">The sequence shown here is derived from an EMBL/GenBank/DDBJ whole genome shotgun (WGS) entry which is preliminary data.</text>
</comment>
<dbReference type="Proteomes" id="UP001180551">
    <property type="component" value="Unassembled WGS sequence"/>
</dbReference>
<dbReference type="SUPFAM" id="SSF56784">
    <property type="entry name" value="HAD-like"/>
    <property type="match status" value="1"/>
</dbReference>
<dbReference type="Pfam" id="PF08282">
    <property type="entry name" value="Hydrolase_3"/>
    <property type="match status" value="1"/>
</dbReference>
<keyword evidence="1" id="KW-0378">Hydrolase</keyword>
<sequence length="265" mass="28674">MHARKGGADQVPQMDQGIPFVFDVDGTTCFNGTQMPPEIVAAITRCRAGHPILFASARPIRDLIPVLPTELADVPLIGGNGAFTRSDGHIEVTKFSDSVRRSINDIIDRYELEYLIDSSWDYSFQVTQEREILERVDQAGLAKRVAREELPEYAKVVLFGAGDVALTELTKLGVTINVHQSEDLVDLSPKAVDKATALLALNIPAGEYVAFGNDQNDLRMFENAAYAVCVGTSEVGKLADRVITRAEVGTAIDALSVNVAAEAVS</sequence>
<dbReference type="InterPro" id="IPR006379">
    <property type="entry name" value="HAD-SF_hydro_IIB"/>
</dbReference>
<keyword evidence="2" id="KW-1185">Reference proteome</keyword>
<dbReference type="GO" id="GO:0016787">
    <property type="term" value="F:hydrolase activity"/>
    <property type="evidence" value="ECO:0007669"/>
    <property type="project" value="UniProtKB-KW"/>
</dbReference>
<dbReference type="Gene3D" id="3.30.1240.10">
    <property type="match status" value="1"/>
</dbReference>
<evidence type="ECO:0000313" key="2">
    <source>
        <dbReference type="Proteomes" id="UP001180551"/>
    </source>
</evidence>
<dbReference type="Gene3D" id="3.40.50.1000">
    <property type="entry name" value="HAD superfamily/HAD-like"/>
    <property type="match status" value="1"/>
</dbReference>
<protein>
    <submittedName>
        <fullName evidence="1">HAD-IIB family hydrolase</fullName>
    </submittedName>
</protein>
<dbReference type="NCBIfam" id="TIGR01484">
    <property type="entry name" value="HAD-SF-IIB"/>
    <property type="match status" value="1"/>
</dbReference>
<organism evidence="1 2">
    <name type="scientific">Streptomyces mooreae</name>
    <dbReference type="NCBI Taxonomy" id="3075523"/>
    <lineage>
        <taxon>Bacteria</taxon>
        <taxon>Bacillati</taxon>
        <taxon>Actinomycetota</taxon>
        <taxon>Actinomycetes</taxon>
        <taxon>Kitasatosporales</taxon>
        <taxon>Streptomycetaceae</taxon>
        <taxon>Streptomyces</taxon>
    </lineage>
</organism>
<reference evidence="1" key="1">
    <citation type="submission" date="2024-05" db="EMBL/GenBank/DDBJ databases">
        <title>30 novel species of actinomycetes from the DSMZ collection.</title>
        <authorList>
            <person name="Nouioui I."/>
        </authorList>
    </citation>
    <scope>NUCLEOTIDE SEQUENCE</scope>
    <source>
        <strain evidence="1">DSM 41527</strain>
    </source>
</reference>
<dbReference type="PANTHER" id="PTHR10000">
    <property type="entry name" value="PHOSPHOSERINE PHOSPHATASE"/>
    <property type="match status" value="1"/>
</dbReference>
<name>A0ABU2T6W6_9ACTN</name>
<dbReference type="PANTHER" id="PTHR10000:SF53">
    <property type="entry name" value="5-AMINO-6-(5-PHOSPHO-D-RIBITYLAMINO)URACIL PHOSPHATASE YBJI-RELATED"/>
    <property type="match status" value="1"/>
</dbReference>
<evidence type="ECO:0000313" key="1">
    <source>
        <dbReference type="EMBL" id="MDT0456364.1"/>
    </source>
</evidence>
<dbReference type="InterPro" id="IPR023214">
    <property type="entry name" value="HAD_sf"/>
</dbReference>